<dbReference type="Gene3D" id="3.90.1200.10">
    <property type="match status" value="1"/>
</dbReference>
<feature type="domain" description="Aminoglycoside phosphotransferase" evidence="2">
    <location>
        <begin position="29"/>
        <end position="247"/>
    </location>
</feature>
<dbReference type="PANTHER" id="PTHR21310:SF40">
    <property type="entry name" value="AMINOGLYCOSIDE PHOSPHOTRANSFERASE DOMAIN-CONTAINING PROTEIN-RELATED"/>
    <property type="match status" value="1"/>
</dbReference>
<feature type="region of interest" description="Disordered" evidence="1">
    <location>
        <begin position="38"/>
        <end position="62"/>
    </location>
</feature>
<dbReference type="AlphaFoldDB" id="A0A7K3VYY9"/>
<comment type="caution">
    <text evidence="3">The sequence shown here is derived from an EMBL/GenBank/DDBJ whole genome shotgun (WGS) entry which is preliminary data.</text>
</comment>
<dbReference type="InterPro" id="IPR002575">
    <property type="entry name" value="Aminoglycoside_PTrfase"/>
</dbReference>
<reference evidence="3 4" key="1">
    <citation type="submission" date="2020-02" db="EMBL/GenBank/DDBJ databases">
        <title>Geodermatophilus sabuli CPCC 205279 I12A-02694.</title>
        <authorList>
            <person name="Jiang Z."/>
        </authorList>
    </citation>
    <scope>NUCLEOTIDE SEQUENCE [LARGE SCALE GENOMIC DNA]</scope>
    <source>
        <strain evidence="3 4">I12A-02694</strain>
    </source>
</reference>
<protein>
    <submittedName>
        <fullName evidence="3">Phosphotransferase family protein</fullName>
    </submittedName>
</protein>
<gene>
    <name evidence="3" type="ORF">GCU56_03040</name>
</gene>
<dbReference type="Gene3D" id="3.30.200.20">
    <property type="entry name" value="Phosphorylase Kinase, domain 1"/>
    <property type="match status" value="1"/>
</dbReference>
<dbReference type="InterPro" id="IPR051678">
    <property type="entry name" value="AGP_Transferase"/>
</dbReference>
<keyword evidence="4" id="KW-1185">Reference proteome</keyword>
<evidence type="ECO:0000256" key="1">
    <source>
        <dbReference type="SAM" id="MobiDB-lite"/>
    </source>
</evidence>
<dbReference type="Pfam" id="PF01636">
    <property type="entry name" value="APH"/>
    <property type="match status" value="1"/>
</dbReference>
<dbReference type="GO" id="GO:0016740">
    <property type="term" value="F:transferase activity"/>
    <property type="evidence" value="ECO:0007669"/>
    <property type="project" value="UniProtKB-KW"/>
</dbReference>
<evidence type="ECO:0000259" key="2">
    <source>
        <dbReference type="Pfam" id="PF01636"/>
    </source>
</evidence>
<organism evidence="3 4">
    <name type="scientific">Geodermatophilus sabuli</name>
    <dbReference type="NCBI Taxonomy" id="1564158"/>
    <lineage>
        <taxon>Bacteria</taxon>
        <taxon>Bacillati</taxon>
        <taxon>Actinomycetota</taxon>
        <taxon>Actinomycetes</taxon>
        <taxon>Geodermatophilales</taxon>
        <taxon>Geodermatophilaceae</taxon>
        <taxon>Geodermatophilus</taxon>
    </lineage>
</organism>
<dbReference type="InterPro" id="IPR041726">
    <property type="entry name" value="ACAD10_11_N"/>
</dbReference>
<dbReference type="RefSeq" id="WP_163480046.1">
    <property type="nucleotide sequence ID" value="NZ_JAAGWF010000004.1"/>
</dbReference>
<dbReference type="PANTHER" id="PTHR21310">
    <property type="entry name" value="AMINOGLYCOSIDE PHOSPHOTRANSFERASE-RELATED-RELATED"/>
    <property type="match status" value="1"/>
</dbReference>
<dbReference type="InterPro" id="IPR011009">
    <property type="entry name" value="Kinase-like_dom_sf"/>
</dbReference>
<dbReference type="SUPFAM" id="SSF56112">
    <property type="entry name" value="Protein kinase-like (PK-like)"/>
    <property type="match status" value="1"/>
</dbReference>
<dbReference type="EMBL" id="JAAGWF010000004">
    <property type="protein sequence ID" value="NEK56847.1"/>
    <property type="molecule type" value="Genomic_DNA"/>
</dbReference>
<dbReference type="Proteomes" id="UP000470246">
    <property type="component" value="Unassembled WGS sequence"/>
</dbReference>
<evidence type="ECO:0000313" key="3">
    <source>
        <dbReference type="EMBL" id="NEK56847.1"/>
    </source>
</evidence>
<keyword evidence="3" id="KW-0808">Transferase</keyword>
<sequence>MSADTPRDSGIDQWCQRSGILEPPIEVVHLAGGRSNRTDLLRDGTGRTAILRRPPEQGGQNRSRLILREARTLATLGDHGIPVPRILGRSDDASALGTPFYVMENVDGVVLRSREDAERLALRARTTAASSFLDALIHLHALPVPDAEGAGPSFVERQLSYWDDTWRRSGREIPGMDDCFDRLRRNVPTGETVVLLHGDPHLDNAIFHPEGQVRALLDWELSSRGPALIDLAHLLLFWAEPGEIPFITRSEPSQAEGFPSRRRLVQLYAERSGRSLVNLPFYEAFTAWRLACGMSVVSQRSSARAVAGPRAAAPDLFVEGDLPYDEAVTRLADRAHDLSRQLP</sequence>
<accession>A0A7K3VYY9</accession>
<proteinExistence type="predicted"/>
<evidence type="ECO:0000313" key="4">
    <source>
        <dbReference type="Proteomes" id="UP000470246"/>
    </source>
</evidence>
<name>A0A7K3VYY9_9ACTN</name>
<dbReference type="CDD" id="cd05154">
    <property type="entry name" value="ACAD10_11_N-like"/>
    <property type="match status" value="1"/>
</dbReference>